<keyword evidence="4" id="KW-0808">Transferase</keyword>
<evidence type="ECO:0000259" key="9">
    <source>
        <dbReference type="PROSITE" id="PS51545"/>
    </source>
</evidence>
<dbReference type="Gene3D" id="3.30.1010.10">
    <property type="entry name" value="Phosphatidylinositol 3-kinase Catalytic Subunit, Chain A, domain 4"/>
    <property type="match status" value="1"/>
</dbReference>
<keyword evidence="11" id="KW-1185">Reference proteome</keyword>
<dbReference type="PROSITE" id="PS00915">
    <property type="entry name" value="PI3_4_KINASE_1"/>
    <property type="match status" value="1"/>
</dbReference>
<dbReference type="SUPFAM" id="SSF56112">
    <property type="entry name" value="Protein kinase-like (PK-like)"/>
    <property type="match status" value="1"/>
</dbReference>
<dbReference type="GO" id="GO:0060237">
    <property type="term" value="P:regulation of fungal-type cell wall organization"/>
    <property type="evidence" value="ECO:0007669"/>
    <property type="project" value="EnsemblFungi"/>
</dbReference>
<dbReference type="Gene3D" id="1.25.40.70">
    <property type="entry name" value="Phosphatidylinositol 3-kinase, accessory domain (PIK)"/>
    <property type="match status" value="1"/>
</dbReference>
<protein>
    <recommendedName>
        <fullName evidence="3">1-phosphatidylinositol 4-kinase</fullName>
        <ecNumber evidence="3">2.7.1.67</ecNumber>
    </recommendedName>
</protein>
<feature type="domain" description="PIK helical" evidence="9">
    <location>
        <begin position="952"/>
        <end position="1145"/>
    </location>
</feature>
<dbReference type="InterPro" id="IPR018936">
    <property type="entry name" value="PI3/4_kinase_CS"/>
</dbReference>
<dbReference type="FunFam" id="3.30.1010.10:FF:000014">
    <property type="entry name" value="Phosphatidylinositol 4-kinase STT4"/>
    <property type="match status" value="1"/>
</dbReference>
<accession>A0A1D2VGT6</accession>
<dbReference type="PANTHER" id="PTHR10048">
    <property type="entry name" value="PHOSPHATIDYLINOSITOL KINASE"/>
    <property type="match status" value="1"/>
</dbReference>
<dbReference type="GO" id="GO:0006995">
    <property type="term" value="P:cellular response to nitrogen starvation"/>
    <property type="evidence" value="ECO:0007669"/>
    <property type="project" value="EnsemblFungi"/>
</dbReference>
<dbReference type="GO" id="GO:0046854">
    <property type="term" value="P:phosphatidylinositol phosphate biosynthetic process"/>
    <property type="evidence" value="ECO:0007669"/>
    <property type="project" value="EnsemblFungi"/>
</dbReference>
<dbReference type="GO" id="GO:0140504">
    <property type="term" value="P:microlipophagy"/>
    <property type="evidence" value="ECO:0007669"/>
    <property type="project" value="EnsemblFungi"/>
</dbReference>
<evidence type="ECO:0000256" key="4">
    <source>
        <dbReference type="ARBA" id="ARBA00022679"/>
    </source>
</evidence>
<evidence type="ECO:0000256" key="6">
    <source>
        <dbReference type="ARBA" id="ARBA00022777"/>
    </source>
</evidence>
<dbReference type="SMART" id="SM00145">
    <property type="entry name" value="PI3Ka"/>
    <property type="match status" value="1"/>
</dbReference>
<evidence type="ECO:0000313" key="11">
    <source>
        <dbReference type="Proteomes" id="UP000095038"/>
    </source>
</evidence>
<dbReference type="FunFam" id="1.25.40.70:FF:000011">
    <property type="entry name" value="Phosphatidylinositol 4-kinase alpha"/>
    <property type="match status" value="1"/>
</dbReference>
<dbReference type="SUPFAM" id="SSF48371">
    <property type="entry name" value="ARM repeat"/>
    <property type="match status" value="1"/>
</dbReference>
<keyword evidence="6" id="KW-0418">Kinase</keyword>
<dbReference type="GO" id="GO:0061909">
    <property type="term" value="P:autophagosome-lysosome fusion"/>
    <property type="evidence" value="ECO:0007669"/>
    <property type="project" value="EnsemblFungi"/>
</dbReference>
<keyword evidence="7" id="KW-0067">ATP-binding</keyword>
<sequence length="1518" mass="174255">MLTIDDEHLDEIDAIDGITLRKPKITRTGIEELLPPNTTVTNSVNSIDKSDIKQSKKTSKKSSKQNLKSDEKFYDVFSDHNDTYVDKKIESIFSNSIRTIIELTTNYNQMDITLLVISILSRKVSALSKCLNILILKNLYKIINVLFFDFKNLSLLIKFYNTVFNFAVKINDKDYMREVINSRCQISYILKQNFFLTYVFYMHELLNQIIIKGDVENFNQHRSHGEISEIGKEISLYLKPLAVLLPSPSPSNKESPLAIDYFDQKTTDLFRNIWFNMVVHGYFINAKITKNFERELKIIAYNSPPLACESFYQNNETSLDLNTVLRRGSSHHNVKDQKDNIEDFVDINSFEMKTISYPKLMFLSATILLESLRVESGIIHTNLAYLSDPSIRISSLEKFLKDIILTNCGRLIKNIKSKGLARSSYSDSFPISLISNELNELLILCCNKNSDLQDIAFKSSDVLIKKFPTFLCNENTLFTLLNLLSLLFESVMNLSENRYDPAFEFYLVSTVNKTKILRSLLLSDSLDWRYATLEKFYKKSKEWIKIVLMKSGFDVKSLLQSYISVNASVENENIKKATNTYNAEIQFGVSFAMEMISVILPSDKEHYNITSFSKNFSLFDKIDTMSGFLSTYNISSNLRGLGNVFGSKISKKASNYSIQTTLMKEDLIILLLEDLSNTIISNSLPAYNGELLRYIVDIPYEIFKPSITKYAISHWLILSKKLSKNNQSLLLSLILSNFRKTVLMKKGMYDSNMELVGSEFSKMEYAPSNKKEISHNAAVVNNTFKNHLLLIRLLQSNFYSVLYQGSHVLREFNYTILVALENLKEASLHPFSRMLRFELIKLALDVFSFNMKVGSKKFSYELFNLILNAALSWFKVKASWPLGNNLLKIKTDMNLLIEVGLIIKNLAFVKSFSKNMLRILSTKRDLLLLFMDNEISKMSIWLTPLDPQDASGMLLDSDLTINESLIRQSFALNPILAINLIERYTDIGPPSLTSNKYVYLLRRLLRSEPIKAINYPDAVAYILDPNGDNSNGSLEYLLYWKPVCPIDAINLFLPPYDENSYVLQYTMRALESHDVNLTFFYVPQIVQALRFDKKGYVARFILETAQISQLFAHQIIWNMLANSYKDEDSVFPDDIKPVLDDISNKMVKSFNKTDFAFYEKEFSFFNEVTSISGKLKPYIKKSKGEKKIKIDEEMKKIVVKSGVYLPSNPDGVVININRTSGKPLQSHAKAPFMATFRIKKEVEDYDEEENVRISYVEKWQSAIFKVGDDCRQDVLALQLISVFRTIWAVNGLDLYVFPYRVTATAPGCGVIDVLPNSISRDMLGREAVNGLYEYYVTKFGPEDTIAYQQARNNLVKSLAAYSIISYLLQFKDRHNGNIMYDDQGHILHIDFGFCFDITPGGVRFEAAPFKLTHEMIQVMGGSNQTQAFKWFEELCVKGYLATRPHMETIVKCVLPMLQSGLPCFKGEVTIKNLRSRFVPTKSEKAAALYMRKMIRKSMESYYTKGYDEFQRLTNGIPY</sequence>
<evidence type="ECO:0000256" key="1">
    <source>
        <dbReference type="ARBA" id="ARBA00001686"/>
    </source>
</evidence>
<evidence type="ECO:0000256" key="7">
    <source>
        <dbReference type="ARBA" id="ARBA00022840"/>
    </source>
</evidence>
<dbReference type="InterPro" id="IPR000403">
    <property type="entry name" value="PI3/4_kinase_cat_dom"/>
</dbReference>
<dbReference type="PROSITE" id="PS51545">
    <property type="entry name" value="PIK_HELICAL"/>
    <property type="match status" value="1"/>
</dbReference>
<dbReference type="EC" id="2.7.1.67" evidence="3"/>
<dbReference type="Pfam" id="PF00613">
    <property type="entry name" value="PI3Ka"/>
    <property type="match status" value="1"/>
</dbReference>
<name>A0A1D2VGT6_9ASCO</name>
<dbReference type="RefSeq" id="XP_020047109.1">
    <property type="nucleotide sequence ID" value="XM_020191212.1"/>
</dbReference>
<dbReference type="GO" id="GO:0004430">
    <property type="term" value="F:1-phosphatidylinositol 4-kinase activity"/>
    <property type="evidence" value="ECO:0007669"/>
    <property type="project" value="UniProtKB-EC"/>
</dbReference>
<dbReference type="InterPro" id="IPR011009">
    <property type="entry name" value="Kinase-like_dom_sf"/>
</dbReference>
<dbReference type="FunCoup" id="A0A1D2VGT6">
    <property type="interactions" value="854"/>
</dbReference>
<evidence type="ECO:0000313" key="10">
    <source>
        <dbReference type="EMBL" id="ODV60802.1"/>
    </source>
</evidence>
<dbReference type="STRING" id="1344418.A0A1D2VGT6"/>
<dbReference type="PROSITE" id="PS00916">
    <property type="entry name" value="PI3_4_KINASE_2"/>
    <property type="match status" value="1"/>
</dbReference>
<dbReference type="EMBL" id="KV454481">
    <property type="protein sequence ID" value="ODV60802.1"/>
    <property type="molecule type" value="Genomic_DNA"/>
</dbReference>
<keyword evidence="5" id="KW-0547">Nucleotide-binding</keyword>
<dbReference type="GeneID" id="30964848"/>
<evidence type="ECO:0000259" key="8">
    <source>
        <dbReference type="PROSITE" id="PS50290"/>
    </source>
</evidence>
<dbReference type="InterPro" id="IPR015433">
    <property type="entry name" value="PI3/4_kinase"/>
</dbReference>
<comment type="catalytic activity">
    <reaction evidence="1">
        <text>a 1,2-diacyl-sn-glycero-3-phospho-(1D-myo-inositol) + ATP = a 1,2-diacyl-sn-glycero-3-phospho-(1D-myo-inositol 4-phosphate) + ADP + H(+)</text>
        <dbReference type="Rhea" id="RHEA:19877"/>
        <dbReference type="ChEBI" id="CHEBI:15378"/>
        <dbReference type="ChEBI" id="CHEBI:30616"/>
        <dbReference type="ChEBI" id="CHEBI:57880"/>
        <dbReference type="ChEBI" id="CHEBI:58178"/>
        <dbReference type="ChEBI" id="CHEBI:456216"/>
        <dbReference type="EC" id="2.7.1.67"/>
    </reaction>
</comment>
<dbReference type="GO" id="GO:0005737">
    <property type="term" value="C:cytoplasm"/>
    <property type="evidence" value="ECO:0007669"/>
    <property type="project" value="TreeGrafter"/>
</dbReference>
<organism evidence="10 11">
    <name type="scientific">Ascoidea rubescens DSM 1968</name>
    <dbReference type="NCBI Taxonomy" id="1344418"/>
    <lineage>
        <taxon>Eukaryota</taxon>
        <taxon>Fungi</taxon>
        <taxon>Dikarya</taxon>
        <taxon>Ascomycota</taxon>
        <taxon>Saccharomycotina</taxon>
        <taxon>Saccharomycetes</taxon>
        <taxon>Ascoideaceae</taxon>
        <taxon>Ascoidea</taxon>
    </lineage>
</organism>
<evidence type="ECO:0000256" key="3">
    <source>
        <dbReference type="ARBA" id="ARBA00012169"/>
    </source>
</evidence>
<dbReference type="FunFam" id="1.10.1070.11:FF:000022">
    <property type="entry name" value="Phosphatidylinositol 4-kinase stt4"/>
    <property type="match status" value="1"/>
</dbReference>
<dbReference type="GO" id="GO:0030866">
    <property type="term" value="P:cortical actin cytoskeleton organization"/>
    <property type="evidence" value="ECO:0007669"/>
    <property type="project" value="EnsemblFungi"/>
</dbReference>
<evidence type="ECO:0000256" key="5">
    <source>
        <dbReference type="ARBA" id="ARBA00022741"/>
    </source>
</evidence>
<dbReference type="InterPro" id="IPR042236">
    <property type="entry name" value="PI3K_accessory_sf"/>
</dbReference>
<dbReference type="GO" id="GO:0048015">
    <property type="term" value="P:phosphatidylinositol-mediated signaling"/>
    <property type="evidence" value="ECO:0007669"/>
    <property type="project" value="TreeGrafter"/>
</dbReference>
<evidence type="ECO:0000256" key="2">
    <source>
        <dbReference type="ARBA" id="ARBA00006209"/>
    </source>
</evidence>
<comment type="similarity">
    <text evidence="2">Belongs to the PI3/PI4-kinase family. Type III PI4K subfamily.</text>
</comment>
<reference evidence="11" key="1">
    <citation type="submission" date="2016-05" db="EMBL/GenBank/DDBJ databases">
        <title>Comparative genomics of biotechnologically important yeasts.</title>
        <authorList>
            <consortium name="DOE Joint Genome Institute"/>
            <person name="Riley R."/>
            <person name="Haridas S."/>
            <person name="Wolfe K.H."/>
            <person name="Lopes M.R."/>
            <person name="Hittinger C.T."/>
            <person name="Goker M."/>
            <person name="Salamov A."/>
            <person name="Wisecaver J."/>
            <person name="Long T.M."/>
            <person name="Aerts A.L."/>
            <person name="Barry K."/>
            <person name="Choi C."/>
            <person name="Clum A."/>
            <person name="Coughlan A.Y."/>
            <person name="Deshpande S."/>
            <person name="Douglass A.P."/>
            <person name="Hanson S.J."/>
            <person name="Klenk H.-P."/>
            <person name="Labutti K."/>
            <person name="Lapidus A."/>
            <person name="Lindquist E."/>
            <person name="Lipzen A."/>
            <person name="Meier-Kolthoff J.P."/>
            <person name="Ohm R.A."/>
            <person name="Otillar R.P."/>
            <person name="Pangilinan J."/>
            <person name="Peng Y."/>
            <person name="Rokas A."/>
            <person name="Rosa C.A."/>
            <person name="Scheuner C."/>
            <person name="Sibirny A.A."/>
            <person name="Slot J.C."/>
            <person name="Stielow J.B."/>
            <person name="Sun H."/>
            <person name="Kurtzman C.P."/>
            <person name="Blackwell M."/>
            <person name="Grigoriev I.V."/>
            <person name="Jeffries T.W."/>
        </authorList>
    </citation>
    <scope>NUCLEOTIDE SEQUENCE [LARGE SCALE GENOMIC DNA]</scope>
    <source>
        <strain evidence="11">DSM 1968</strain>
    </source>
</reference>
<proteinExistence type="inferred from homology"/>
<dbReference type="Gene3D" id="1.10.1070.11">
    <property type="entry name" value="Phosphatidylinositol 3-/4-kinase, catalytic domain"/>
    <property type="match status" value="1"/>
</dbReference>
<dbReference type="InterPro" id="IPR036940">
    <property type="entry name" value="PI3/4_kinase_cat_sf"/>
</dbReference>
<dbReference type="Proteomes" id="UP000095038">
    <property type="component" value="Unassembled WGS sequence"/>
</dbReference>
<dbReference type="GO" id="GO:0005886">
    <property type="term" value="C:plasma membrane"/>
    <property type="evidence" value="ECO:0007669"/>
    <property type="project" value="EnsemblFungi"/>
</dbReference>
<gene>
    <name evidence="10" type="ORF">ASCRUDRAFT_58515</name>
</gene>
<dbReference type="SMART" id="SM00146">
    <property type="entry name" value="PI3Kc"/>
    <property type="match status" value="1"/>
</dbReference>
<dbReference type="InterPro" id="IPR016024">
    <property type="entry name" value="ARM-type_fold"/>
</dbReference>
<dbReference type="OrthoDB" id="10264149at2759"/>
<dbReference type="CDD" id="cd05167">
    <property type="entry name" value="PI4Kc_III_alpha"/>
    <property type="match status" value="1"/>
</dbReference>
<dbReference type="Pfam" id="PF00454">
    <property type="entry name" value="PI3_PI4_kinase"/>
    <property type="match status" value="1"/>
</dbReference>
<feature type="domain" description="PI3K/PI4K catalytic" evidence="8">
    <location>
        <begin position="1218"/>
        <end position="1502"/>
    </location>
</feature>
<dbReference type="InParanoid" id="A0A1D2VGT6"/>
<dbReference type="PROSITE" id="PS50290">
    <property type="entry name" value="PI3_4_KINASE_3"/>
    <property type="match status" value="1"/>
</dbReference>
<dbReference type="GO" id="GO:0005524">
    <property type="term" value="F:ATP binding"/>
    <property type="evidence" value="ECO:0007669"/>
    <property type="project" value="UniProtKB-KW"/>
</dbReference>
<dbReference type="InterPro" id="IPR001263">
    <property type="entry name" value="PI3K_accessory_dom"/>
</dbReference>
<dbReference type="PANTHER" id="PTHR10048:SF15">
    <property type="entry name" value="PHOSPHATIDYLINOSITOL 4-KINASE ALPHA"/>
    <property type="match status" value="1"/>
</dbReference>
<dbReference type="GO" id="GO:0000422">
    <property type="term" value="P:autophagy of mitochondrion"/>
    <property type="evidence" value="ECO:0007669"/>
    <property type="project" value="EnsemblFungi"/>
</dbReference>